<evidence type="ECO:0000313" key="6">
    <source>
        <dbReference type="Proteomes" id="UP000507470"/>
    </source>
</evidence>
<dbReference type="SUPFAM" id="SSF48403">
    <property type="entry name" value="Ankyrin repeat"/>
    <property type="match status" value="1"/>
</dbReference>
<gene>
    <name evidence="5" type="ORF">MCOR_5567</name>
</gene>
<dbReference type="PROSITE" id="PS50088">
    <property type="entry name" value="ANK_REPEAT"/>
    <property type="match status" value="2"/>
</dbReference>
<dbReference type="Pfam" id="PF24883">
    <property type="entry name" value="NPHP3_N"/>
    <property type="match status" value="1"/>
</dbReference>
<keyword evidence="3" id="KW-0812">Transmembrane</keyword>
<keyword evidence="2" id="KW-0040">ANK repeat</keyword>
<accession>A0A6J8AAP0</accession>
<keyword evidence="3" id="KW-0472">Membrane</keyword>
<keyword evidence="3" id="KW-1133">Transmembrane helix</keyword>
<dbReference type="Pfam" id="PF15112">
    <property type="entry name" value="DUF4559"/>
    <property type="match status" value="1"/>
</dbReference>
<organism evidence="5 6">
    <name type="scientific">Mytilus coruscus</name>
    <name type="common">Sea mussel</name>
    <dbReference type="NCBI Taxonomy" id="42192"/>
    <lineage>
        <taxon>Eukaryota</taxon>
        <taxon>Metazoa</taxon>
        <taxon>Spiralia</taxon>
        <taxon>Lophotrochozoa</taxon>
        <taxon>Mollusca</taxon>
        <taxon>Bivalvia</taxon>
        <taxon>Autobranchia</taxon>
        <taxon>Pteriomorphia</taxon>
        <taxon>Mytilida</taxon>
        <taxon>Mytiloidea</taxon>
        <taxon>Mytilidae</taxon>
        <taxon>Mytilinae</taxon>
        <taxon>Mytilus</taxon>
    </lineage>
</organism>
<dbReference type="Pfam" id="PF12796">
    <property type="entry name" value="Ank_2"/>
    <property type="match status" value="2"/>
</dbReference>
<evidence type="ECO:0000259" key="4">
    <source>
        <dbReference type="Pfam" id="PF24883"/>
    </source>
</evidence>
<feature type="repeat" description="ANK" evidence="2">
    <location>
        <begin position="858"/>
        <end position="890"/>
    </location>
</feature>
<dbReference type="OrthoDB" id="5989012at2759"/>
<dbReference type="EMBL" id="CACVKT020001009">
    <property type="protein sequence ID" value="CAC5364567.1"/>
    <property type="molecule type" value="Genomic_DNA"/>
</dbReference>
<feature type="domain" description="Nephrocystin 3-like N-terminal" evidence="4">
    <location>
        <begin position="380"/>
        <end position="534"/>
    </location>
</feature>
<proteinExistence type="predicted"/>
<dbReference type="InterPro" id="IPR056884">
    <property type="entry name" value="NPHP3-like_N"/>
</dbReference>
<name>A0A6J8AAP0_MYTCO</name>
<dbReference type="InterPro" id="IPR036770">
    <property type="entry name" value="Ankyrin_rpt-contain_sf"/>
</dbReference>
<dbReference type="Gene3D" id="3.40.50.300">
    <property type="entry name" value="P-loop containing nucleotide triphosphate hydrolases"/>
    <property type="match status" value="1"/>
</dbReference>
<keyword evidence="6" id="KW-1185">Reference proteome</keyword>
<feature type="transmembrane region" description="Helical" evidence="3">
    <location>
        <begin position="16"/>
        <end position="35"/>
    </location>
</feature>
<keyword evidence="1" id="KW-0677">Repeat</keyword>
<dbReference type="SUPFAM" id="SSF52540">
    <property type="entry name" value="P-loop containing nucleoside triphosphate hydrolases"/>
    <property type="match status" value="1"/>
</dbReference>
<dbReference type="PANTHER" id="PTHR24121:SF21">
    <property type="entry name" value="ANKYRIN REPEAT FAMILY PROTEIN"/>
    <property type="match status" value="1"/>
</dbReference>
<dbReference type="InterPro" id="IPR002110">
    <property type="entry name" value="Ankyrin_rpt"/>
</dbReference>
<dbReference type="Proteomes" id="UP000507470">
    <property type="component" value="Unassembled WGS sequence"/>
</dbReference>
<sequence length="1494" mass="172293">METIARHMNYKKYDNYTSICVGLHLFTIGIYDFVVDNIKKEHAKLYIICARGTCTKKNCSKRFKMFSDWCQNCRDWKAELKKIKSNECRHWKKINWQDLNSFDWPQSIDEMAKVFVKNPSIHYRDGVFYDIGAVMSILTNMSIFAFDKTTVEDIKRIRNEYYGHNYRTGIHDAEKNIFFDRILHFIRLKEIRRYRSAIECIPALEELQTTKDLTQKLLEKLVEKDGLNDVRDVVLCNVARQISGERATFIQDEMAPDSQIYSYYKSRLDELIVPAKSEIEDRRPRGMIQNKLQLGCKHLFRLMTKLILRNTHLIRLLLFSTLFVSLKKPKTDHAGCMSMRFQHQWMSAIDFDFYIQELNSSSIIERVWLEPVLTSSLKKQTHVLLSANIGYGKSTTVSQIMCAGVYSPWHHFRQMVNAYHMCRFNYKASIQSDIFIRNLAGKIVNDVPELGNAILADEHALDYLEEYKCRQDPFLCLEIVILAPMKHIQTKRKYLIIIDGLDECDTLMGNDLYDLLAQKLSDFPSFFMFLFTSRKISKVLYEFKTLQNVLEIDLESFEERNILDAQRFIEITSSLTNEKKLQLVNLSNGNLLHINSYLDYCRKNTACEFSKVPKTLENIYHFNLERILGTNGSTFVEWNAIFEVLCAAANPIDLDELFLISGLNDNKRITFSILLGNEFGHFLKHNDNKLSFQHKSFKEFLTNESRKLLPFYINITKGHTLFTKHLLHKPTSKNLLNEKALLDIASHVALTYNKQFAKSFLKLFNRTHLEHYRLLMYMAREVNCYDTANLVIQLIIQSGLSSSNMSNAAFIASSNGNVKTLISFHENKVNFKSKYNLILEHTLKGANLVHMCKFVFFCGYNVLHIAAQRGYVEIVDYLLNKYPDILYEQNSIHLNAFQLAAENGQTKLVKLFLEIDSSLADQHSLYYASQQGHDEIVSLLLNYVDDTCLPCNENLYWLPTLSFRKQNNVTIPIETLDKKSNYFQYLDFSQLVQMQQNTKHAVLSDDWRLITCESALNAAVRNGHLSIVKSLLEEKINALHCTMFDGSTPLMTAAMFDQTEVFRFLDDSGGNLAFRCKSKFSYQDKIGKEELDLLKEKTCPENGSISHLLAIHDSYGIIKYLLNKGFEDWESRDINGLTPSHYAFCCNSNNFIKLVVFADKYKVHSDLNSKSANGSTPYHSAAICKSLILTHYVDTSVRTLPDKVDNNNRSILHYGLMQLVSQEDAIQIDRVGKDYFSDLLLRVALNNKHDYLRVDGDGRNVLHYAASSGNYCAFLKVLQILKKSEINVLLYCKDKRGYTPLKAAFDSLTPRQAFESLKIPLNCSLNELFSTTCKANLSVILLPHEYFIFTVTEYLSSSTYFTPLDVKDYLTLAINKSRIYPILILKSYTPREFNAIVSTSTEIPTLLAKSDIQIIAEHIFNVDNSLRCNNNESPLHQLVLNAMNGQDILPLNSFLTLCLRNFLLGILINVMTETDITYYIGPQWGETSEPLNLC</sequence>
<dbReference type="InterPro" id="IPR027417">
    <property type="entry name" value="P-loop_NTPase"/>
</dbReference>
<dbReference type="InterPro" id="IPR027897">
    <property type="entry name" value="DUF4559"/>
</dbReference>
<reference evidence="5 6" key="1">
    <citation type="submission" date="2020-06" db="EMBL/GenBank/DDBJ databases">
        <authorList>
            <person name="Li R."/>
            <person name="Bekaert M."/>
        </authorList>
    </citation>
    <scope>NUCLEOTIDE SEQUENCE [LARGE SCALE GENOMIC DNA]</scope>
    <source>
        <strain evidence="6">wild</strain>
    </source>
</reference>
<dbReference type="PROSITE" id="PS50297">
    <property type="entry name" value="ANK_REP_REGION"/>
    <property type="match status" value="2"/>
</dbReference>
<protein>
    <recommendedName>
        <fullName evidence="4">Nephrocystin 3-like N-terminal domain-containing protein</fullName>
    </recommendedName>
</protein>
<evidence type="ECO:0000256" key="2">
    <source>
        <dbReference type="PROSITE-ProRule" id="PRU00023"/>
    </source>
</evidence>
<evidence type="ECO:0000256" key="3">
    <source>
        <dbReference type="SAM" id="Phobius"/>
    </source>
</evidence>
<feature type="repeat" description="ANK" evidence="2">
    <location>
        <begin position="1045"/>
        <end position="1077"/>
    </location>
</feature>
<evidence type="ECO:0000256" key="1">
    <source>
        <dbReference type="ARBA" id="ARBA00022737"/>
    </source>
</evidence>
<dbReference type="SMART" id="SM00248">
    <property type="entry name" value="ANK"/>
    <property type="match status" value="11"/>
</dbReference>
<dbReference type="Gene3D" id="1.25.40.20">
    <property type="entry name" value="Ankyrin repeat-containing domain"/>
    <property type="match status" value="3"/>
</dbReference>
<evidence type="ECO:0000313" key="5">
    <source>
        <dbReference type="EMBL" id="CAC5364567.1"/>
    </source>
</evidence>
<dbReference type="PANTHER" id="PTHR24121">
    <property type="entry name" value="NO MECHANORECEPTOR POTENTIAL C, ISOFORM D-RELATED"/>
    <property type="match status" value="1"/>
</dbReference>